<protein>
    <submittedName>
        <fullName evidence="3">Uncharacterized protein</fullName>
    </submittedName>
</protein>
<evidence type="ECO:0000313" key="3">
    <source>
        <dbReference type="EMBL" id="AGZ44662.1"/>
    </source>
</evidence>
<name>U5W6N1_9ACTN</name>
<feature type="compositionally biased region" description="Low complexity" evidence="1">
    <location>
        <begin position="120"/>
        <end position="139"/>
    </location>
</feature>
<dbReference type="EMBL" id="CP006272">
    <property type="protein sequence ID" value="AGZ44662.1"/>
    <property type="molecule type" value="Genomic_DNA"/>
</dbReference>
<dbReference type="PATRIC" id="fig|1246995.3.peg.6480"/>
<dbReference type="HOGENOM" id="CLU_1736623_0_0_11"/>
<keyword evidence="2" id="KW-0472">Membrane</keyword>
<dbReference type="Proteomes" id="UP000017746">
    <property type="component" value="Chromosome"/>
</dbReference>
<evidence type="ECO:0000313" key="4">
    <source>
        <dbReference type="Proteomes" id="UP000017746"/>
    </source>
</evidence>
<gene>
    <name evidence="3" type="ORF">AFR_32010</name>
</gene>
<keyword evidence="2" id="KW-0812">Transmembrane</keyword>
<accession>U5W6N1</accession>
<evidence type="ECO:0000256" key="1">
    <source>
        <dbReference type="SAM" id="MobiDB-lite"/>
    </source>
</evidence>
<proteinExistence type="predicted"/>
<dbReference type="KEGG" id="afs:AFR_32010"/>
<evidence type="ECO:0000256" key="2">
    <source>
        <dbReference type="SAM" id="Phobius"/>
    </source>
</evidence>
<feature type="transmembrane region" description="Helical" evidence="2">
    <location>
        <begin position="92"/>
        <end position="113"/>
    </location>
</feature>
<organism evidence="3 4">
    <name type="scientific">Actinoplanes friuliensis DSM 7358</name>
    <dbReference type="NCBI Taxonomy" id="1246995"/>
    <lineage>
        <taxon>Bacteria</taxon>
        <taxon>Bacillati</taxon>
        <taxon>Actinomycetota</taxon>
        <taxon>Actinomycetes</taxon>
        <taxon>Micromonosporales</taxon>
        <taxon>Micromonosporaceae</taxon>
        <taxon>Actinoplanes</taxon>
    </lineage>
</organism>
<keyword evidence="4" id="KW-1185">Reference proteome</keyword>
<sequence length="150" mass="15328">MLPADATEGVAKPGAWQPLPVQPPEAEPSASPTRGPAWLLAVLDFIERATGRTTSLREHLTMFIVYVLMILLTVAVVIGGAVVLVVNVISIGTWPGITSIVVLAASAGGAVFVKRAQRDATPPATGPTSGSTATESTSPDATEAGESPKS</sequence>
<keyword evidence="2" id="KW-1133">Transmembrane helix</keyword>
<feature type="region of interest" description="Disordered" evidence="1">
    <location>
        <begin position="1"/>
        <end position="33"/>
    </location>
</feature>
<feature type="region of interest" description="Disordered" evidence="1">
    <location>
        <begin position="118"/>
        <end position="150"/>
    </location>
</feature>
<reference evidence="3 4" key="1">
    <citation type="journal article" date="2014" name="J. Biotechnol.">
        <title>Complete genome sequence of the actinobacterium Actinoplanes friuliensis HAG 010964, producer of the lipopeptide antibiotic friulimycin.</title>
        <authorList>
            <person name="Ruckert C."/>
            <person name="Szczepanowski R."/>
            <person name="Albersmeier A."/>
            <person name="Goesmann A."/>
            <person name="Fischer N."/>
            <person name="Steinkamper A."/>
            <person name="Puhler A."/>
            <person name="Biener R."/>
            <person name="Schwartz D."/>
            <person name="Kalinowski J."/>
        </authorList>
    </citation>
    <scope>NUCLEOTIDE SEQUENCE [LARGE SCALE GENOMIC DNA]</scope>
    <source>
        <strain evidence="3 4">DSM 7358</strain>
    </source>
</reference>
<feature type="transmembrane region" description="Helical" evidence="2">
    <location>
        <begin position="63"/>
        <end position="86"/>
    </location>
</feature>
<dbReference type="AlphaFoldDB" id="U5W6N1"/>